<dbReference type="InterPro" id="IPR007110">
    <property type="entry name" value="Ig-like_dom"/>
</dbReference>
<dbReference type="SUPFAM" id="SSF48726">
    <property type="entry name" value="Immunoglobulin"/>
    <property type="match status" value="1"/>
</dbReference>
<sequence>MVKFLVFVCFLMTFPKGIFLDVQLESSGPGTVRPGETLNLLCKVTGISISTQNYAWHWIRQPRDKGLEWITGIYLYGGRKYYATSLKSRITISSDSSKNEFSLQLSSVTPEDSAVYFCAQETH</sequence>
<evidence type="ECO:0000256" key="2">
    <source>
        <dbReference type="ARBA" id="ARBA00023130"/>
    </source>
</evidence>
<dbReference type="AlphaFoldDB" id="H9GQ17"/>
<dbReference type="eggNOG" id="ENOG502SQWC">
    <property type="taxonomic scope" value="Eukaryota"/>
</dbReference>
<keyword evidence="4" id="KW-0732">Signal</keyword>
<proteinExistence type="predicted"/>
<evidence type="ECO:0000313" key="7">
    <source>
        <dbReference type="Proteomes" id="UP000001646"/>
    </source>
</evidence>
<dbReference type="Gene3D" id="2.60.40.10">
    <property type="entry name" value="Immunoglobulins"/>
    <property type="match status" value="1"/>
</dbReference>
<dbReference type="PANTHER" id="PTHR23266">
    <property type="entry name" value="IMMUNOGLOBULIN HEAVY CHAIN"/>
    <property type="match status" value="1"/>
</dbReference>
<keyword evidence="1" id="KW-0391">Immunity</keyword>
<evidence type="ECO:0000256" key="1">
    <source>
        <dbReference type="ARBA" id="ARBA00022859"/>
    </source>
</evidence>
<dbReference type="GO" id="GO:0005576">
    <property type="term" value="C:extracellular region"/>
    <property type="evidence" value="ECO:0007669"/>
    <property type="project" value="UniProtKB-ARBA"/>
</dbReference>
<evidence type="ECO:0000256" key="4">
    <source>
        <dbReference type="SAM" id="SignalP"/>
    </source>
</evidence>
<dbReference type="GeneTree" id="ENSGT01030000234536"/>
<dbReference type="STRING" id="28377.ENSACAP00000017847"/>
<evidence type="ECO:0000256" key="3">
    <source>
        <dbReference type="ARBA" id="ARBA00043265"/>
    </source>
</evidence>
<dbReference type="InterPro" id="IPR013106">
    <property type="entry name" value="Ig_V-set"/>
</dbReference>
<organism evidence="6 7">
    <name type="scientific">Anolis carolinensis</name>
    <name type="common">Green anole</name>
    <name type="synonym">American chameleon</name>
    <dbReference type="NCBI Taxonomy" id="28377"/>
    <lineage>
        <taxon>Eukaryota</taxon>
        <taxon>Metazoa</taxon>
        <taxon>Chordata</taxon>
        <taxon>Craniata</taxon>
        <taxon>Vertebrata</taxon>
        <taxon>Euteleostomi</taxon>
        <taxon>Lepidosauria</taxon>
        <taxon>Squamata</taxon>
        <taxon>Bifurcata</taxon>
        <taxon>Unidentata</taxon>
        <taxon>Episquamata</taxon>
        <taxon>Toxicofera</taxon>
        <taxon>Iguania</taxon>
        <taxon>Dactyloidae</taxon>
        <taxon>Anolis</taxon>
    </lineage>
</organism>
<dbReference type="HOGENOM" id="CLU_077975_5_0_1"/>
<dbReference type="SMART" id="SM00406">
    <property type="entry name" value="IGv"/>
    <property type="match status" value="1"/>
</dbReference>
<dbReference type="Proteomes" id="UP000001646">
    <property type="component" value="Unplaced"/>
</dbReference>
<keyword evidence="3" id="KW-1280">Immunoglobulin</keyword>
<dbReference type="InterPro" id="IPR013783">
    <property type="entry name" value="Ig-like_fold"/>
</dbReference>
<evidence type="ECO:0000259" key="5">
    <source>
        <dbReference type="PROSITE" id="PS50835"/>
    </source>
</evidence>
<evidence type="ECO:0000313" key="6">
    <source>
        <dbReference type="Ensembl" id="ENSACAP00000017847.3"/>
    </source>
</evidence>
<dbReference type="GO" id="GO:0019814">
    <property type="term" value="C:immunoglobulin complex"/>
    <property type="evidence" value="ECO:0007669"/>
    <property type="project" value="UniProtKB-KW"/>
</dbReference>
<dbReference type="FunCoup" id="H9GQ17">
    <property type="interactions" value="3"/>
</dbReference>
<name>H9GQ17_ANOCA</name>
<feature type="chain" id="PRO_5032880987" description="Ig-like domain-containing protein" evidence="4">
    <location>
        <begin position="20"/>
        <end position="123"/>
    </location>
</feature>
<dbReference type="Bgee" id="ENSACAG00000020946">
    <property type="expression patterns" value="Expressed in lung and 3 other cell types or tissues"/>
</dbReference>
<reference evidence="6" key="1">
    <citation type="submission" date="2009-12" db="EMBL/GenBank/DDBJ databases">
        <title>The Genome Sequence of Anolis carolinensis (Green Anole Lizard).</title>
        <authorList>
            <consortium name="The Genome Sequencing Platform"/>
            <person name="Di Palma F."/>
            <person name="Alfoldi J."/>
            <person name="Heiman D."/>
            <person name="Young S."/>
            <person name="Grabherr M."/>
            <person name="Johnson J."/>
            <person name="Lander E.S."/>
            <person name="Lindblad-Toh K."/>
        </authorList>
    </citation>
    <scope>NUCLEOTIDE SEQUENCE [LARGE SCALE GENOMIC DNA]</scope>
    <source>
        <strain evidence="6">JBL SC #1</strain>
    </source>
</reference>
<dbReference type="InterPro" id="IPR050199">
    <property type="entry name" value="IgHV"/>
</dbReference>
<reference evidence="6" key="2">
    <citation type="submission" date="2025-08" db="UniProtKB">
        <authorList>
            <consortium name="Ensembl"/>
        </authorList>
    </citation>
    <scope>IDENTIFICATION</scope>
</reference>
<dbReference type="InterPro" id="IPR036179">
    <property type="entry name" value="Ig-like_dom_sf"/>
</dbReference>
<feature type="signal peptide" evidence="4">
    <location>
        <begin position="1"/>
        <end position="19"/>
    </location>
</feature>
<reference evidence="6" key="3">
    <citation type="submission" date="2025-09" db="UniProtKB">
        <authorList>
            <consortium name="Ensembl"/>
        </authorList>
    </citation>
    <scope>IDENTIFICATION</scope>
</reference>
<feature type="domain" description="Ig-like" evidence="5">
    <location>
        <begin position="15"/>
        <end position="123"/>
    </location>
</feature>
<dbReference type="Ensembl" id="ENSACAT00000021123.4">
    <property type="protein sequence ID" value="ENSACAP00000017847.3"/>
    <property type="gene ID" value="ENSACAG00000020946.4"/>
</dbReference>
<keyword evidence="2" id="KW-1064">Adaptive immunity</keyword>
<dbReference type="GO" id="GO:0016064">
    <property type="term" value="P:immunoglobulin mediated immune response"/>
    <property type="evidence" value="ECO:0000318"/>
    <property type="project" value="GO_Central"/>
</dbReference>
<dbReference type="InParanoid" id="H9GQ17"/>
<dbReference type="FunFam" id="2.60.40.10:FF:002426">
    <property type="entry name" value="Immunoglobulin heavy variable V15-2"/>
    <property type="match status" value="1"/>
</dbReference>
<dbReference type="Pfam" id="PF07686">
    <property type="entry name" value="V-set"/>
    <property type="match status" value="1"/>
</dbReference>
<dbReference type="GO" id="GO:0003823">
    <property type="term" value="F:antigen binding"/>
    <property type="evidence" value="ECO:0000318"/>
    <property type="project" value="GO_Central"/>
</dbReference>
<accession>H9GQ17</accession>
<dbReference type="PROSITE" id="PS50835">
    <property type="entry name" value="IG_LIKE"/>
    <property type="match status" value="1"/>
</dbReference>
<protein>
    <recommendedName>
        <fullName evidence="5">Ig-like domain-containing protein</fullName>
    </recommendedName>
</protein>
<keyword evidence="7" id="KW-1185">Reference proteome</keyword>